<gene>
    <name evidence="2" type="ORF">ILEXP_LOCUS6630</name>
</gene>
<evidence type="ECO:0000313" key="3">
    <source>
        <dbReference type="Proteomes" id="UP001642360"/>
    </source>
</evidence>
<dbReference type="AlphaFoldDB" id="A0ABC8R474"/>
<dbReference type="Proteomes" id="UP001642360">
    <property type="component" value="Unassembled WGS sequence"/>
</dbReference>
<evidence type="ECO:0000256" key="1">
    <source>
        <dbReference type="SAM" id="Coils"/>
    </source>
</evidence>
<evidence type="ECO:0000313" key="2">
    <source>
        <dbReference type="EMBL" id="CAK9139241.1"/>
    </source>
</evidence>
<organism evidence="2 3">
    <name type="scientific">Ilex paraguariensis</name>
    <name type="common">yerba mate</name>
    <dbReference type="NCBI Taxonomy" id="185542"/>
    <lineage>
        <taxon>Eukaryota</taxon>
        <taxon>Viridiplantae</taxon>
        <taxon>Streptophyta</taxon>
        <taxon>Embryophyta</taxon>
        <taxon>Tracheophyta</taxon>
        <taxon>Spermatophyta</taxon>
        <taxon>Magnoliopsida</taxon>
        <taxon>eudicotyledons</taxon>
        <taxon>Gunneridae</taxon>
        <taxon>Pentapetalae</taxon>
        <taxon>asterids</taxon>
        <taxon>campanulids</taxon>
        <taxon>Aquifoliales</taxon>
        <taxon>Aquifoliaceae</taxon>
        <taxon>Ilex</taxon>
    </lineage>
</organism>
<protein>
    <submittedName>
        <fullName evidence="2">Uncharacterized protein</fullName>
    </submittedName>
</protein>
<keyword evidence="1" id="KW-0175">Coiled coil</keyword>
<comment type="caution">
    <text evidence="2">The sequence shown here is derived from an EMBL/GenBank/DDBJ whole genome shotgun (WGS) entry which is preliminary data.</text>
</comment>
<sequence>MLSILPQANILKSAALGANDEATNASSWSCLALKDKLKLREAKLDKIVRAINYAKLEKEAAELKLKLVELESTMAATDQIIKDLKSKCIMNYAKGCEDFRD</sequence>
<proteinExistence type="predicted"/>
<dbReference type="EMBL" id="CAUOFW020000948">
    <property type="protein sequence ID" value="CAK9139241.1"/>
    <property type="molecule type" value="Genomic_DNA"/>
</dbReference>
<name>A0ABC8R474_9AQUA</name>
<feature type="coiled-coil region" evidence="1">
    <location>
        <begin position="51"/>
        <end position="87"/>
    </location>
</feature>
<accession>A0ABC8R474</accession>
<reference evidence="2 3" key="1">
    <citation type="submission" date="2024-02" db="EMBL/GenBank/DDBJ databases">
        <authorList>
            <person name="Vignale AGUSTIN F."/>
            <person name="Sosa J E."/>
            <person name="Modenutti C."/>
        </authorList>
    </citation>
    <scope>NUCLEOTIDE SEQUENCE [LARGE SCALE GENOMIC DNA]</scope>
</reference>
<keyword evidence="3" id="KW-1185">Reference proteome</keyword>